<proteinExistence type="predicted"/>
<protein>
    <recommendedName>
        <fullName evidence="3">Ubiquitin-like protease family profile domain-containing protein</fullName>
    </recommendedName>
</protein>
<dbReference type="GO" id="GO:0004197">
    <property type="term" value="F:cysteine-type endopeptidase activity"/>
    <property type="evidence" value="ECO:0007669"/>
    <property type="project" value="InterPro"/>
</dbReference>
<reference evidence="1 2" key="1">
    <citation type="journal article" date="2022" name="Nat. Ecol. Evol.">
        <title>A masculinizing supergene underlies an exaggerated male reproductive morph in a spider.</title>
        <authorList>
            <person name="Hendrickx F."/>
            <person name="De Corte Z."/>
            <person name="Sonet G."/>
            <person name="Van Belleghem S.M."/>
            <person name="Kostlbacher S."/>
            <person name="Vangestel C."/>
        </authorList>
    </citation>
    <scope>NUCLEOTIDE SEQUENCE [LARGE SCALE GENOMIC DNA]</scope>
    <source>
        <strain evidence="1">W744_W776</strain>
    </source>
</reference>
<evidence type="ECO:0000313" key="2">
    <source>
        <dbReference type="Proteomes" id="UP000827092"/>
    </source>
</evidence>
<gene>
    <name evidence="1" type="ORF">JTE90_027794</name>
</gene>
<dbReference type="EMBL" id="JAFNEN010000144">
    <property type="protein sequence ID" value="KAG8192151.1"/>
    <property type="molecule type" value="Genomic_DNA"/>
</dbReference>
<dbReference type="AlphaFoldDB" id="A0AAV6V955"/>
<accession>A0AAV6V955</accession>
<dbReference type="InterPro" id="IPR038765">
    <property type="entry name" value="Papain-like_cys_pep_sf"/>
</dbReference>
<name>A0AAV6V955_9ARAC</name>
<evidence type="ECO:0000313" key="1">
    <source>
        <dbReference type="EMBL" id="KAG8192151.1"/>
    </source>
</evidence>
<keyword evidence="2" id="KW-1185">Reference proteome</keyword>
<dbReference type="Pfam" id="PF00770">
    <property type="entry name" value="Peptidase_C5"/>
    <property type="match status" value="1"/>
</dbReference>
<organism evidence="1 2">
    <name type="scientific">Oedothorax gibbosus</name>
    <dbReference type="NCBI Taxonomy" id="931172"/>
    <lineage>
        <taxon>Eukaryota</taxon>
        <taxon>Metazoa</taxon>
        <taxon>Ecdysozoa</taxon>
        <taxon>Arthropoda</taxon>
        <taxon>Chelicerata</taxon>
        <taxon>Arachnida</taxon>
        <taxon>Araneae</taxon>
        <taxon>Araneomorphae</taxon>
        <taxon>Entelegynae</taxon>
        <taxon>Araneoidea</taxon>
        <taxon>Linyphiidae</taxon>
        <taxon>Erigoninae</taxon>
        <taxon>Oedothorax</taxon>
    </lineage>
</organism>
<evidence type="ECO:0008006" key="3">
    <source>
        <dbReference type="Google" id="ProtNLM"/>
    </source>
</evidence>
<comment type="caution">
    <text evidence="1">The sequence shown here is derived from an EMBL/GenBank/DDBJ whole genome shotgun (WGS) entry which is preliminary data.</text>
</comment>
<dbReference type="Gene3D" id="3.40.395.10">
    <property type="entry name" value="Adenoviral Proteinase, Chain A"/>
    <property type="match status" value="1"/>
</dbReference>
<dbReference type="SUPFAM" id="SSF54001">
    <property type="entry name" value="Cysteine proteinases"/>
    <property type="match status" value="1"/>
</dbReference>
<dbReference type="GO" id="GO:0006508">
    <property type="term" value="P:proteolysis"/>
    <property type="evidence" value="ECO:0007669"/>
    <property type="project" value="InterPro"/>
</dbReference>
<dbReference type="Proteomes" id="UP000827092">
    <property type="component" value="Unassembled WGS sequence"/>
</dbReference>
<sequence length="144" mass="16630">MTRKEDTSEFEGKWILVSNTNIHTQGVPSAVGHWVAFCFSDGVLKYFDPLGWKPHARLYLEQFLQMIERSGIEIRNVAGSVALQSKGSACCGQYCVYFIREFSLRGSEEGICEYLRSKFPDENARDDYVCEYYSRILEQKFRNA</sequence>
<dbReference type="InterPro" id="IPR000855">
    <property type="entry name" value="Peptidase_C5"/>
</dbReference>